<evidence type="ECO:0000313" key="3">
    <source>
        <dbReference type="EMBL" id="KGJ07235.1"/>
    </source>
</evidence>
<keyword evidence="1" id="KW-1133">Transmembrane helix</keyword>
<dbReference type="EMBL" id="JRKS01000024">
    <property type="protein sequence ID" value="KGJ07235.1"/>
    <property type="molecule type" value="Genomic_DNA"/>
</dbReference>
<dbReference type="InterPro" id="IPR018639">
    <property type="entry name" value="DUF2062"/>
</dbReference>
<reference evidence="3 4" key="1">
    <citation type="submission" date="2014-09" db="EMBL/GenBank/DDBJ databases">
        <authorList>
            <person name="McGinnis J.M."/>
            <person name="Wolfgang W.J."/>
        </authorList>
    </citation>
    <scope>NUCLEOTIDE SEQUENCE [LARGE SCALE GENOMIC DNA]</scope>
    <source>
        <strain evidence="3 4">HAMBI 3106</strain>
    </source>
</reference>
<dbReference type="Proteomes" id="UP000029917">
    <property type="component" value="Unassembled WGS sequence"/>
</dbReference>
<organism evidence="3 4">
    <name type="scientific">Paracoccus sphaerophysae</name>
    <dbReference type="NCBI Taxonomy" id="690417"/>
    <lineage>
        <taxon>Bacteria</taxon>
        <taxon>Pseudomonadati</taxon>
        <taxon>Pseudomonadota</taxon>
        <taxon>Alphaproteobacteria</taxon>
        <taxon>Rhodobacterales</taxon>
        <taxon>Paracoccaceae</taxon>
        <taxon>Paracoccus</taxon>
    </lineage>
</organism>
<accession>A0A099F922</accession>
<gene>
    <name evidence="3" type="ORF">IC63_09215</name>
</gene>
<feature type="domain" description="DUF2062" evidence="2">
    <location>
        <begin position="24"/>
        <end position="190"/>
    </location>
</feature>
<dbReference type="AlphaFoldDB" id="A0A099F922"/>
<feature type="transmembrane region" description="Helical" evidence="1">
    <location>
        <begin position="78"/>
        <end position="104"/>
    </location>
</feature>
<evidence type="ECO:0000313" key="4">
    <source>
        <dbReference type="Proteomes" id="UP000029917"/>
    </source>
</evidence>
<proteinExistence type="predicted"/>
<feature type="transmembrane region" description="Helical" evidence="1">
    <location>
        <begin position="44"/>
        <end position="72"/>
    </location>
</feature>
<protein>
    <recommendedName>
        <fullName evidence="2">DUF2062 domain-containing protein</fullName>
    </recommendedName>
</protein>
<sequence length="202" mass="21662">MFKRKPRSYSQMASDMVYPRGGWLRAAQYALHRLRRLPDQPHRIGRGVAAGALMSFTPLFGLHLVGSMALAWGIGGNMLASVIGSFVGNPVTIPIIAVTSLGLGRWMLGVEGSMAPAAIFEAFAAAGRQLAHNALAAFDGRVAEWDRLAHFMETIFLPYLVGGLGPGLLAAVAFHYMTVPLVSAYHARRAARLARKPPPDGA</sequence>
<dbReference type="PANTHER" id="PTHR40547:SF1">
    <property type="entry name" value="SLL0298 PROTEIN"/>
    <property type="match status" value="1"/>
</dbReference>
<dbReference type="RefSeq" id="WP_036719322.1">
    <property type="nucleotide sequence ID" value="NZ_JRKS01000024.1"/>
</dbReference>
<keyword evidence="4" id="KW-1185">Reference proteome</keyword>
<keyword evidence="1" id="KW-0812">Transmembrane</keyword>
<feature type="transmembrane region" description="Helical" evidence="1">
    <location>
        <begin position="156"/>
        <end position="177"/>
    </location>
</feature>
<reference evidence="3 4" key="2">
    <citation type="submission" date="2014-10" db="EMBL/GenBank/DDBJ databases">
        <title>Paracoccus sanguinis sp. nov., isolated from clinical specimens of New York State patients.</title>
        <authorList>
            <person name="Mingle L.A."/>
            <person name="Cole J.A."/>
            <person name="Lapierre P."/>
            <person name="Musser K.A."/>
        </authorList>
    </citation>
    <scope>NUCLEOTIDE SEQUENCE [LARGE SCALE GENOMIC DNA]</scope>
    <source>
        <strain evidence="3 4">HAMBI 3106</strain>
    </source>
</reference>
<evidence type="ECO:0000259" key="2">
    <source>
        <dbReference type="Pfam" id="PF09835"/>
    </source>
</evidence>
<dbReference type="PANTHER" id="PTHR40547">
    <property type="entry name" value="SLL0298 PROTEIN"/>
    <property type="match status" value="1"/>
</dbReference>
<comment type="caution">
    <text evidence="3">The sequence shown here is derived from an EMBL/GenBank/DDBJ whole genome shotgun (WGS) entry which is preliminary data.</text>
</comment>
<evidence type="ECO:0000256" key="1">
    <source>
        <dbReference type="SAM" id="Phobius"/>
    </source>
</evidence>
<keyword evidence="1" id="KW-0472">Membrane</keyword>
<dbReference type="Pfam" id="PF09835">
    <property type="entry name" value="DUF2062"/>
    <property type="match status" value="1"/>
</dbReference>
<dbReference type="OrthoDB" id="7360463at2"/>
<dbReference type="STRING" id="690417.IC63_09215"/>
<name>A0A099F922_9RHOB</name>